<dbReference type="CDD" id="cd08501">
    <property type="entry name" value="PBP2_Lpqw"/>
    <property type="match status" value="1"/>
</dbReference>
<dbReference type="Gene3D" id="3.40.190.10">
    <property type="entry name" value="Periplasmic binding protein-like II"/>
    <property type="match status" value="1"/>
</dbReference>
<feature type="signal peptide" evidence="1">
    <location>
        <begin position="1"/>
        <end position="17"/>
    </location>
</feature>
<dbReference type="InterPro" id="IPR039424">
    <property type="entry name" value="SBP_5"/>
</dbReference>
<dbReference type="PANTHER" id="PTHR30290">
    <property type="entry name" value="PERIPLASMIC BINDING COMPONENT OF ABC TRANSPORTER"/>
    <property type="match status" value="1"/>
</dbReference>
<dbReference type="GO" id="GO:0015833">
    <property type="term" value="P:peptide transport"/>
    <property type="evidence" value="ECO:0007669"/>
    <property type="project" value="TreeGrafter"/>
</dbReference>
<dbReference type="RefSeq" id="WP_124091789.1">
    <property type="nucleotide sequence ID" value="NZ_CBCRYA010000010.1"/>
</dbReference>
<evidence type="ECO:0000256" key="1">
    <source>
        <dbReference type="SAM" id="SignalP"/>
    </source>
</evidence>
<reference evidence="3 4" key="1">
    <citation type="submission" date="2018-11" db="EMBL/GenBank/DDBJ databases">
        <authorList>
            <person name="Criscuolo A."/>
        </authorList>
    </citation>
    <scope>NUCLEOTIDE SEQUENCE [LARGE SCALE GENOMIC DNA]</scope>
    <source>
        <strain evidence="3">AT11b</strain>
    </source>
</reference>
<accession>A0A3P5X825</accession>
<dbReference type="Pfam" id="PF00496">
    <property type="entry name" value="SBP_bac_5"/>
    <property type="match status" value="1"/>
</dbReference>
<protein>
    <submittedName>
        <fullName evidence="3">Bacterial extracellular solute-binding proteins, family 5 Middle</fullName>
    </submittedName>
</protein>
<dbReference type="Gene3D" id="3.10.105.10">
    <property type="entry name" value="Dipeptide-binding Protein, Domain 3"/>
    <property type="match status" value="1"/>
</dbReference>
<dbReference type="AlphaFoldDB" id="A0A3P5X825"/>
<evidence type="ECO:0000313" key="3">
    <source>
        <dbReference type="EMBL" id="VDC26951.1"/>
    </source>
</evidence>
<dbReference type="EMBL" id="UXAU01000025">
    <property type="protein sequence ID" value="VDC26951.1"/>
    <property type="molecule type" value="Genomic_DNA"/>
</dbReference>
<dbReference type="GO" id="GO:0043190">
    <property type="term" value="C:ATP-binding cassette (ABC) transporter complex"/>
    <property type="evidence" value="ECO:0007669"/>
    <property type="project" value="InterPro"/>
</dbReference>
<dbReference type="Proteomes" id="UP000280861">
    <property type="component" value="Unassembled WGS sequence"/>
</dbReference>
<evidence type="ECO:0000259" key="2">
    <source>
        <dbReference type="Pfam" id="PF00496"/>
    </source>
</evidence>
<proteinExistence type="predicted"/>
<dbReference type="SUPFAM" id="SSF53850">
    <property type="entry name" value="Periplasmic binding protein-like II"/>
    <property type="match status" value="1"/>
</dbReference>
<dbReference type="InterPro" id="IPR000914">
    <property type="entry name" value="SBP_5_dom"/>
</dbReference>
<dbReference type="GO" id="GO:1904680">
    <property type="term" value="F:peptide transmembrane transporter activity"/>
    <property type="evidence" value="ECO:0007669"/>
    <property type="project" value="TreeGrafter"/>
</dbReference>
<sequence length="585" mass="61793">MPTGRLMRALTAAAAMAIVLSGCQGGGSAPVVVGESPRGGSVTVAEVNAFTSFNPYGTNGNTDINSKIAAATHSGFFSLDKSALLVRNEKFGRYEKISDDPLKVRYTVNDGVKWSDGDAVDAGDLLLAWASGSGYFDDADPAAATGTKYFAAADTSGLNGTALPELGSDGRSITLEYAQPYADWEVAFDVGMPAHVVAAKSGLSDEAALIKLIRDSPRGDADKPSVNAALKRVADFWNTGFDTTSIPDDPALYLSNGPYIVRDIVPGASLRLVRNRDYDWGETPALDEINVRFSTDLTAAVQALRNGQVNIISPQPTAGTEALFSSLSAQGASVERYNQAGFDHLDLNFTGPFASKDVREAFLKTVPRQAIVDAVVGDFIPDSAPLDSQVFLPDQPKYKDAIKANGSEAYTDVDLDGARSLLKGATPTVRILYNRDNPNRAKAFALIQTSAAKAGFAVVDAGQSSTEWAKALRADGHDAALLGWIGTGAGVSRVPQIYRTGAGSNFNGFSDRDADAAMGELVRTSDLGKQDELLAAVDKRLWENAYGLPLYQTVGTTAVSARVAGVTSSAGPLGIWWNVAQWRLA</sequence>
<evidence type="ECO:0000313" key="4">
    <source>
        <dbReference type="Proteomes" id="UP000280861"/>
    </source>
</evidence>
<dbReference type="GO" id="GO:0042597">
    <property type="term" value="C:periplasmic space"/>
    <property type="evidence" value="ECO:0007669"/>
    <property type="project" value="UniProtKB-ARBA"/>
</dbReference>
<feature type="chain" id="PRO_5039256933" evidence="1">
    <location>
        <begin position="18"/>
        <end position="585"/>
    </location>
</feature>
<dbReference type="PIRSF" id="PIRSF002741">
    <property type="entry name" value="MppA"/>
    <property type="match status" value="1"/>
</dbReference>
<feature type="domain" description="Solute-binding protein family 5" evidence="2">
    <location>
        <begin position="96"/>
        <end position="500"/>
    </location>
</feature>
<organism evidence="3 4">
    <name type="scientific">Arthrobacter ulcerisalmonis</name>
    <dbReference type="NCBI Taxonomy" id="2483813"/>
    <lineage>
        <taxon>Bacteria</taxon>
        <taxon>Bacillati</taxon>
        <taxon>Actinomycetota</taxon>
        <taxon>Actinomycetes</taxon>
        <taxon>Micrococcales</taxon>
        <taxon>Micrococcaceae</taxon>
        <taxon>Arthrobacter</taxon>
    </lineage>
</organism>
<gene>
    <name evidence="3" type="ORF">PSET11_01859</name>
</gene>
<dbReference type="PANTHER" id="PTHR30290:SF65">
    <property type="entry name" value="MONOACYL PHOSPHATIDYLINOSITOL TETRAMANNOSIDE-BINDING PROTEIN LPQW-RELATED"/>
    <property type="match status" value="1"/>
</dbReference>
<name>A0A3P5X825_9MICC</name>
<keyword evidence="1" id="KW-0732">Signal</keyword>
<dbReference type="InterPro" id="IPR030678">
    <property type="entry name" value="Peptide/Ni-bd"/>
</dbReference>
<dbReference type="PROSITE" id="PS51257">
    <property type="entry name" value="PROKAR_LIPOPROTEIN"/>
    <property type="match status" value="1"/>
</dbReference>
<keyword evidence="4" id="KW-1185">Reference proteome</keyword>
<dbReference type="OrthoDB" id="7888869at2"/>